<evidence type="ECO:0000313" key="2">
    <source>
        <dbReference type="EMBL" id="KAF6035464.1"/>
    </source>
</evidence>
<dbReference type="EMBL" id="VXIV02000874">
    <property type="protein sequence ID" value="KAF6035464.1"/>
    <property type="molecule type" value="Genomic_DNA"/>
</dbReference>
<name>A0A7J7KBZ3_BUGNE</name>
<comment type="caution">
    <text evidence="2">The sequence shown here is derived from an EMBL/GenBank/DDBJ whole genome shotgun (WGS) entry which is preliminary data.</text>
</comment>
<feature type="compositionally biased region" description="Basic and acidic residues" evidence="1">
    <location>
        <begin position="61"/>
        <end position="70"/>
    </location>
</feature>
<organism evidence="2 3">
    <name type="scientific">Bugula neritina</name>
    <name type="common">Brown bryozoan</name>
    <name type="synonym">Sertularia neritina</name>
    <dbReference type="NCBI Taxonomy" id="10212"/>
    <lineage>
        <taxon>Eukaryota</taxon>
        <taxon>Metazoa</taxon>
        <taxon>Spiralia</taxon>
        <taxon>Lophotrochozoa</taxon>
        <taxon>Bryozoa</taxon>
        <taxon>Gymnolaemata</taxon>
        <taxon>Cheilostomatida</taxon>
        <taxon>Flustrina</taxon>
        <taxon>Buguloidea</taxon>
        <taxon>Bugulidae</taxon>
        <taxon>Bugula</taxon>
    </lineage>
</organism>
<sequence>MRSLTDTPNAPPLPSWLAPASQTDRELEEIQLKLKEAKIQNEIRQDFTLRNPDNEVSSSAEDSRVDWADT</sequence>
<evidence type="ECO:0000256" key="1">
    <source>
        <dbReference type="SAM" id="MobiDB-lite"/>
    </source>
</evidence>
<reference evidence="2" key="1">
    <citation type="submission" date="2020-06" db="EMBL/GenBank/DDBJ databases">
        <title>Draft genome of Bugula neritina, a colonial animal packing powerful symbionts and potential medicines.</title>
        <authorList>
            <person name="Rayko M."/>
        </authorList>
    </citation>
    <scope>NUCLEOTIDE SEQUENCE [LARGE SCALE GENOMIC DNA]</scope>
    <source>
        <strain evidence="2">Kwan_BN1</strain>
    </source>
</reference>
<evidence type="ECO:0000313" key="3">
    <source>
        <dbReference type="Proteomes" id="UP000593567"/>
    </source>
</evidence>
<proteinExistence type="predicted"/>
<dbReference type="Proteomes" id="UP000593567">
    <property type="component" value="Unassembled WGS sequence"/>
</dbReference>
<gene>
    <name evidence="2" type="ORF">EB796_006228</name>
</gene>
<feature type="region of interest" description="Disordered" evidence="1">
    <location>
        <begin position="50"/>
        <end position="70"/>
    </location>
</feature>
<protein>
    <submittedName>
        <fullName evidence="2">Uncharacterized protein</fullName>
    </submittedName>
</protein>
<accession>A0A7J7KBZ3</accession>
<dbReference type="AlphaFoldDB" id="A0A7J7KBZ3"/>
<feature type="region of interest" description="Disordered" evidence="1">
    <location>
        <begin position="1"/>
        <end position="24"/>
    </location>
</feature>
<keyword evidence="3" id="KW-1185">Reference proteome</keyword>